<accession>A0ABV4YCL1</accession>
<dbReference type="Proteomes" id="UP001576776">
    <property type="component" value="Unassembled WGS sequence"/>
</dbReference>
<dbReference type="InterPro" id="IPR041049">
    <property type="entry name" value="DUF5615"/>
</dbReference>
<dbReference type="EMBL" id="JBHFNS010000050">
    <property type="protein sequence ID" value="MFB2935969.1"/>
    <property type="molecule type" value="Genomic_DNA"/>
</dbReference>
<dbReference type="Pfam" id="PF18480">
    <property type="entry name" value="DUF5615"/>
    <property type="match status" value="1"/>
</dbReference>
<evidence type="ECO:0000313" key="2">
    <source>
        <dbReference type="EMBL" id="MFB2935969.1"/>
    </source>
</evidence>
<sequence>MLRFVADENFNYHIIKELRNRQPELDIVCLHAIGLAGIDDAKILQWASQEGRILLTNDVTTITQFAEQRIAQELPTSGIFVVSVDEISDRTIADILLLAECSNEDEWEGQIHYLPLSSNFT</sequence>
<keyword evidence="3" id="KW-1185">Reference proteome</keyword>
<comment type="caution">
    <text evidence="2">The sequence shown here is derived from an EMBL/GenBank/DDBJ whole genome shotgun (WGS) entry which is preliminary data.</text>
</comment>
<reference evidence="2 3" key="1">
    <citation type="submission" date="2024-09" db="EMBL/GenBank/DDBJ databases">
        <title>Floridaenema gen nov. (Aerosakkonemataceae, Aerosakkonematales ord. nov., Cyanobacteria) from benthic tropical and subtropical fresh waters, with the description of four new species.</title>
        <authorList>
            <person name="Moretto J.A."/>
            <person name="Berthold D.E."/>
            <person name="Lefler F.W."/>
            <person name="Huang I.-S."/>
            <person name="Laughinghouse H. IV."/>
        </authorList>
    </citation>
    <scope>NUCLEOTIDE SEQUENCE [LARGE SCALE GENOMIC DNA]</scope>
    <source>
        <strain evidence="2 3">BLCC-F154</strain>
    </source>
</reference>
<evidence type="ECO:0000259" key="1">
    <source>
        <dbReference type="Pfam" id="PF18480"/>
    </source>
</evidence>
<organism evidence="2 3">
    <name type="scientific">Floridaenema fluviatile BLCC-F154</name>
    <dbReference type="NCBI Taxonomy" id="3153640"/>
    <lineage>
        <taxon>Bacteria</taxon>
        <taxon>Bacillati</taxon>
        <taxon>Cyanobacteriota</taxon>
        <taxon>Cyanophyceae</taxon>
        <taxon>Oscillatoriophycideae</taxon>
        <taxon>Aerosakkonematales</taxon>
        <taxon>Aerosakkonemataceae</taxon>
        <taxon>Floridanema</taxon>
        <taxon>Floridanema fluviatile</taxon>
    </lineage>
</organism>
<name>A0ABV4YCL1_9CYAN</name>
<dbReference type="RefSeq" id="WP_413257470.1">
    <property type="nucleotide sequence ID" value="NZ_JBHFNS010000050.1"/>
</dbReference>
<protein>
    <submittedName>
        <fullName evidence="2">DUF5615 family PIN-like protein</fullName>
    </submittedName>
</protein>
<evidence type="ECO:0000313" key="3">
    <source>
        <dbReference type="Proteomes" id="UP001576776"/>
    </source>
</evidence>
<gene>
    <name evidence="2" type="ORF">ACE1B6_12010</name>
</gene>
<proteinExistence type="predicted"/>
<feature type="domain" description="DUF5615" evidence="1">
    <location>
        <begin position="3"/>
        <end position="112"/>
    </location>
</feature>